<feature type="binding site" evidence="7">
    <location>
        <position position="10"/>
    </location>
    <ligand>
        <name>S-adenosyl-L-methionine</name>
        <dbReference type="ChEBI" id="CHEBI:59789"/>
    </ligand>
</feature>
<dbReference type="Pfam" id="PF00398">
    <property type="entry name" value="RrnaAD"/>
    <property type="match status" value="1"/>
</dbReference>
<evidence type="ECO:0000256" key="8">
    <source>
        <dbReference type="RuleBase" id="RU362106"/>
    </source>
</evidence>
<evidence type="ECO:0000256" key="3">
    <source>
        <dbReference type="ARBA" id="ARBA00022679"/>
    </source>
</evidence>
<dbReference type="EC" id="2.1.1.-" evidence="8"/>
<keyword evidence="3 7" id="KW-0808">Transferase</keyword>
<dbReference type="PANTHER" id="PTHR11727:SF17">
    <property type="entry name" value="DIMETHYLADENOSINE TRANSFERASE 1, MITOCHONDRIAL"/>
    <property type="match status" value="1"/>
</dbReference>
<name>A0A1E3QLJ2_9ASCO</name>
<dbReference type="EMBL" id="KV454436">
    <property type="protein sequence ID" value="ODQ78334.1"/>
    <property type="molecule type" value="Genomic_DNA"/>
</dbReference>
<evidence type="ECO:0000313" key="9">
    <source>
        <dbReference type="EMBL" id="ODQ78334.1"/>
    </source>
</evidence>
<dbReference type="InterPro" id="IPR029063">
    <property type="entry name" value="SAM-dependent_MTases_sf"/>
</dbReference>
<evidence type="ECO:0000256" key="1">
    <source>
        <dbReference type="ARBA" id="ARBA00004173"/>
    </source>
</evidence>
<evidence type="ECO:0000256" key="7">
    <source>
        <dbReference type="PROSITE-ProRule" id="PRU01026"/>
    </source>
</evidence>
<comment type="subcellular location">
    <subcellularLocation>
        <location evidence="1">Mitochondrion</location>
    </subcellularLocation>
</comment>
<dbReference type="GeneID" id="30149096"/>
<evidence type="ECO:0000256" key="4">
    <source>
        <dbReference type="ARBA" id="ARBA00022691"/>
    </source>
</evidence>
<keyword evidence="2 7" id="KW-0489">Methyltransferase</keyword>
<dbReference type="SUPFAM" id="SSF53335">
    <property type="entry name" value="S-adenosyl-L-methionine-dependent methyltransferases"/>
    <property type="match status" value="1"/>
</dbReference>
<dbReference type="GO" id="GO:0034245">
    <property type="term" value="C:mitochondrial DNA-directed RNA polymerase complex"/>
    <property type="evidence" value="ECO:0007669"/>
    <property type="project" value="TreeGrafter"/>
</dbReference>
<feature type="non-terminal residue" evidence="9">
    <location>
        <position position="1"/>
    </location>
</feature>
<dbReference type="InterPro" id="IPR023165">
    <property type="entry name" value="rRNA_Ade_diMease-like_C"/>
</dbReference>
<feature type="binding site" evidence="7">
    <location>
        <position position="89"/>
    </location>
    <ligand>
        <name>S-adenosyl-L-methionine</name>
        <dbReference type="ChEBI" id="CHEBI:59789"/>
    </ligand>
</feature>
<dbReference type="GO" id="GO:0005759">
    <property type="term" value="C:mitochondrial matrix"/>
    <property type="evidence" value="ECO:0007669"/>
    <property type="project" value="TreeGrafter"/>
</dbReference>
<dbReference type="Gene3D" id="3.40.50.150">
    <property type="entry name" value="Vaccinia Virus protein VP39"/>
    <property type="match status" value="1"/>
</dbReference>
<dbReference type="Proteomes" id="UP000094336">
    <property type="component" value="Unassembled WGS sequence"/>
</dbReference>
<accession>A0A1E3QLJ2</accession>
<dbReference type="RefSeq" id="XP_018983662.1">
    <property type="nucleotide sequence ID" value="XM_019131243.1"/>
</dbReference>
<protein>
    <recommendedName>
        <fullName evidence="8">rRNA adenine N(6)-methyltransferase</fullName>
        <ecNumber evidence="8">2.1.1.-</ecNumber>
    </recommendedName>
</protein>
<comment type="similarity">
    <text evidence="7 8">Belongs to the class I-like SAM-binding methyltransferase superfamily. rRNA adenine N(6)-methyltransferase family.</text>
</comment>
<dbReference type="PROSITE" id="PS51689">
    <property type="entry name" value="SAM_RNA_A_N6_MT"/>
    <property type="match status" value="1"/>
</dbReference>
<evidence type="ECO:0000313" key="10">
    <source>
        <dbReference type="Proteomes" id="UP000094336"/>
    </source>
</evidence>
<evidence type="ECO:0000256" key="5">
    <source>
        <dbReference type="ARBA" id="ARBA00022884"/>
    </source>
</evidence>
<organism evidence="9 10">
    <name type="scientific">Babjeviella inositovora NRRL Y-12698</name>
    <dbReference type="NCBI Taxonomy" id="984486"/>
    <lineage>
        <taxon>Eukaryota</taxon>
        <taxon>Fungi</taxon>
        <taxon>Dikarya</taxon>
        <taxon>Ascomycota</taxon>
        <taxon>Saccharomycotina</taxon>
        <taxon>Pichiomycetes</taxon>
        <taxon>Serinales incertae sedis</taxon>
        <taxon>Babjeviella</taxon>
    </lineage>
</organism>
<evidence type="ECO:0000256" key="2">
    <source>
        <dbReference type="ARBA" id="ARBA00022603"/>
    </source>
</evidence>
<dbReference type="GO" id="GO:0034246">
    <property type="term" value="F:mitochondrial transcription factor activity"/>
    <property type="evidence" value="ECO:0007669"/>
    <property type="project" value="TreeGrafter"/>
</dbReference>
<evidence type="ECO:0000256" key="6">
    <source>
        <dbReference type="ARBA" id="ARBA00024915"/>
    </source>
</evidence>
<dbReference type="GO" id="GO:0006391">
    <property type="term" value="P:transcription initiation at mitochondrial promoter"/>
    <property type="evidence" value="ECO:0007669"/>
    <property type="project" value="TreeGrafter"/>
</dbReference>
<dbReference type="GO" id="GO:0003723">
    <property type="term" value="F:RNA binding"/>
    <property type="evidence" value="ECO:0007669"/>
    <property type="project" value="UniProtKB-UniRule"/>
</dbReference>
<dbReference type="InterPro" id="IPR001737">
    <property type="entry name" value="KsgA/Erm"/>
</dbReference>
<feature type="binding site" evidence="7">
    <location>
        <position position="125"/>
    </location>
    <ligand>
        <name>S-adenosyl-L-methionine</name>
        <dbReference type="ChEBI" id="CHEBI:59789"/>
    </ligand>
</feature>
<feature type="non-terminal residue" evidence="9">
    <location>
        <position position="323"/>
    </location>
</feature>
<proteinExistence type="inferred from homology"/>
<dbReference type="STRING" id="984486.A0A1E3QLJ2"/>
<keyword evidence="8" id="KW-0698">rRNA processing</keyword>
<dbReference type="Gene3D" id="1.10.8.100">
    <property type="entry name" value="Ribosomal RNA adenine dimethylase-like, domain 2"/>
    <property type="match status" value="1"/>
</dbReference>
<gene>
    <name evidence="9" type="ORF">BABINDRAFT_20290</name>
</gene>
<keyword evidence="4 7" id="KW-0949">S-adenosyl-L-methionine</keyword>
<dbReference type="GO" id="GO:0000179">
    <property type="term" value="F:rRNA (adenine-N6,N6-)-dimethyltransferase activity"/>
    <property type="evidence" value="ECO:0007669"/>
    <property type="project" value="UniProtKB-UniRule"/>
</dbReference>
<dbReference type="OrthoDB" id="16079at2759"/>
<comment type="caution">
    <text evidence="7">Lacks conserved residue(s) required for the propagation of feature annotation.</text>
</comment>
<keyword evidence="10" id="KW-1185">Reference proteome</keyword>
<comment type="function">
    <text evidence="6">Mitochondrial transcription factor that confers selective promoter recognition on the core subunit of the yeast mitochondrial RNA polymerase. Interacts with DNA in a non-specific manner.</text>
</comment>
<dbReference type="AlphaFoldDB" id="A0A1E3QLJ2"/>
<keyword evidence="5 7" id="KW-0694">RNA-binding</keyword>
<reference evidence="10" key="1">
    <citation type="submission" date="2016-05" db="EMBL/GenBank/DDBJ databases">
        <title>Comparative genomics of biotechnologically important yeasts.</title>
        <authorList>
            <consortium name="DOE Joint Genome Institute"/>
            <person name="Riley R."/>
            <person name="Haridas S."/>
            <person name="Wolfe K.H."/>
            <person name="Lopes M.R."/>
            <person name="Hittinger C.T."/>
            <person name="Goker M."/>
            <person name="Salamov A."/>
            <person name="Wisecaver J."/>
            <person name="Long T.M."/>
            <person name="Aerts A.L."/>
            <person name="Barry K."/>
            <person name="Choi C."/>
            <person name="Clum A."/>
            <person name="Coughlan A.Y."/>
            <person name="Deshpande S."/>
            <person name="Douglass A.P."/>
            <person name="Hanson S.J."/>
            <person name="Klenk H.-P."/>
            <person name="Labutti K."/>
            <person name="Lapidus A."/>
            <person name="Lindquist E."/>
            <person name="Lipzen A."/>
            <person name="Meier-Kolthoff J.P."/>
            <person name="Ohm R.A."/>
            <person name="Otillar R.P."/>
            <person name="Pangilinan J."/>
            <person name="Peng Y."/>
            <person name="Rokas A."/>
            <person name="Rosa C.A."/>
            <person name="Scheuner C."/>
            <person name="Sibirny A.A."/>
            <person name="Slot J.C."/>
            <person name="Stielow J.B."/>
            <person name="Sun H."/>
            <person name="Kurtzman C.P."/>
            <person name="Blackwell M."/>
            <person name="Grigoriev I.V."/>
            <person name="Jeffries T.W."/>
        </authorList>
    </citation>
    <scope>NUCLEOTIDE SEQUENCE [LARGE SCALE GENOMIC DNA]</scope>
    <source>
        <strain evidence="10">NRRL Y-12698</strain>
    </source>
</reference>
<dbReference type="PANTHER" id="PTHR11727">
    <property type="entry name" value="DIMETHYLADENOSINE TRANSFERASE"/>
    <property type="match status" value="1"/>
</dbReference>
<sequence>LKNVRGYRNVNNPYVLNAVLDKLRLEDMYPPHTLQLFDVFPGNGMFTTMLHERLQPKQHVVMGKALGFKARWKEIGEKFGMKWDLVNKDPYDWESFTSTIDDEKVIVPDVASRDTIHPTFLISGNLTSTKKSEALVVQWMHCVANRNWLQRFGRVRMLLWVNELTALKLLAPVETNRRTRASIYRDQFTETKLAAISFPPVKYPTLGYWSEEELLAYDPIVMDRETDLIQSSVDPQNLCLLDIQPKNHNLDLDCFEYVTKQVPILKSSPMEAALGNLGPGAFEYFDKTMPAETMAKRPIDLTSDEWAKLSEVFGMWPFKPTYF</sequence>